<dbReference type="OrthoDB" id="9791261at2"/>
<evidence type="ECO:0000256" key="2">
    <source>
        <dbReference type="SAM" id="Coils"/>
    </source>
</evidence>
<sequence length="519" mass="57092" precursor="true">MKTNLFARRLLALGLVPMLGVGCASARSHVSLPVKKTSPTNPVVAVEQGTPYGETVAAKEQTQLPGRPSVDAPDSKNEIQVVNFQPEIAVENQALSEPAKLPPVPDEQTISSAEPGMTLQALEDLAMQNNPAIQQANAAASKASGVHYQVGLKPNPSIGYFGEEIGNEGAGGLQGAYVSQTFVRGDKLAWNRQVIGHDVESMRWQVETQRQRVRTDIQVQFYQALAAQKRLELARDFREIMERGVQVSKERVEAQVGTRPDVLQSEIQLNEVELVIQRAEFQYEAAWKKLVALVGVSDLPPRVLIGEFQTTQDSRDAEMIYNEIVAQSPLLSVAYARVQRTQANLQRQNVQAIPNVNAQFGVGRDDGTGDTFANIQLSLPIPFNNQNEGNISAAHAEYCEATQNVQRIKMQIRQNLADAMREYQIAKSKVTRYETAILPKAQETLELVQEAQEAGEFDFLRVLTARRTYFDTNLNYVTSLSDLSTADARISGLLLTGGLSNVATYDGDDSLRDQALNGQ</sequence>
<evidence type="ECO:0000256" key="1">
    <source>
        <dbReference type="ARBA" id="ARBA00007613"/>
    </source>
</evidence>
<dbReference type="AlphaFoldDB" id="A0A517QJK9"/>
<dbReference type="InterPro" id="IPR010131">
    <property type="entry name" value="MdtP/NodT-like"/>
</dbReference>
<dbReference type="SUPFAM" id="SSF56954">
    <property type="entry name" value="Outer membrane efflux proteins (OEP)"/>
    <property type="match status" value="1"/>
</dbReference>
<evidence type="ECO:0000256" key="3">
    <source>
        <dbReference type="SAM" id="SignalP"/>
    </source>
</evidence>
<dbReference type="PROSITE" id="PS51257">
    <property type="entry name" value="PROKAR_LIPOPROTEIN"/>
    <property type="match status" value="1"/>
</dbReference>
<name>A0A517QJK9_9PLAN</name>
<dbReference type="KEGG" id="tpol:Mal48_10660"/>
<keyword evidence="3" id="KW-0732">Signal</keyword>
<protein>
    <submittedName>
        <fullName evidence="4">Cobalt-zinc-cadmium resistance protein CzcC</fullName>
    </submittedName>
</protein>
<dbReference type="GO" id="GO:0015562">
    <property type="term" value="F:efflux transmembrane transporter activity"/>
    <property type="evidence" value="ECO:0007669"/>
    <property type="project" value="InterPro"/>
</dbReference>
<reference evidence="4 5" key="1">
    <citation type="submission" date="2019-02" db="EMBL/GenBank/DDBJ databases">
        <title>Deep-cultivation of Planctomycetes and their phenomic and genomic characterization uncovers novel biology.</title>
        <authorList>
            <person name="Wiegand S."/>
            <person name="Jogler M."/>
            <person name="Boedeker C."/>
            <person name="Pinto D."/>
            <person name="Vollmers J."/>
            <person name="Rivas-Marin E."/>
            <person name="Kohn T."/>
            <person name="Peeters S.H."/>
            <person name="Heuer A."/>
            <person name="Rast P."/>
            <person name="Oberbeckmann S."/>
            <person name="Bunk B."/>
            <person name="Jeske O."/>
            <person name="Meyerdierks A."/>
            <person name="Storesund J.E."/>
            <person name="Kallscheuer N."/>
            <person name="Luecker S."/>
            <person name="Lage O.M."/>
            <person name="Pohl T."/>
            <person name="Merkel B.J."/>
            <person name="Hornburger P."/>
            <person name="Mueller R.-W."/>
            <person name="Bruemmer F."/>
            <person name="Labrenz M."/>
            <person name="Spormann A.M."/>
            <person name="Op den Camp H."/>
            <person name="Overmann J."/>
            <person name="Amann R."/>
            <person name="Jetten M.S.M."/>
            <person name="Mascher T."/>
            <person name="Medema M.H."/>
            <person name="Devos D.P."/>
            <person name="Kaster A.-K."/>
            <person name="Ovreas L."/>
            <person name="Rohde M."/>
            <person name="Galperin M.Y."/>
            <person name="Jogler C."/>
        </authorList>
    </citation>
    <scope>NUCLEOTIDE SEQUENCE [LARGE SCALE GENOMIC DNA]</scope>
    <source>
        <strain evidence="4 5">Mal48</strain>
    </source>
</reference>
<gene>
    <name evidence="4" type="primary">czcC_1</name>
    <name evidence="4" type="ORF">Mal48_10660</name>
</gene>
<keyword evidence="5" id="KW-1185">Reference proteome</keyword>
<proteinExistence type="inferred from homology"/>
<evidence type="ECO:0000313" key="4">
    <source>
        <dbReference type="EMBL" id="QDT31830.1"/>
    </source>
</evidence>
<dbReference type="Pfam" id="PF02321">
    <property type="entry name" value="OEP"/>
    <property type="match status" value="2"/>
</dbReference>
<dbReference type="EMBL" id="CP036267">
    <property type="protein sequence ID" value="QDT31830.1"/>
    <property type="molecule type" value="Genomic_DNA"/>
</dbReference>
<feature type="signal peptide" evidence="3">
    <location>
        <begin position="1"/>
        <end position="26"/>
    </location>
</feature>
<feature type="chain" id="PRO_5022227913" evidence="3">
    <location>
        <begin position="27"/>
        <end position="519"/>
    </location>
</feature>
<evidence type="ECO:0000313" key="5">
    <source>
        <dbReference type="Proteomes" id="UP000315724"/>
    </source>
</evidence>
<accession>A0A517QJK9</accession>
<feature type="coiled-coil region" evidence="2">
    <location>
        <begin position="409"/>
        <end position="436"/>
    </location>
</feature>
<keyword evidence="2" id="KW-0175">Coiled coil</keyword>
<dbReference type="PANTHER" id="PTHR30203">
    <property type="entry name" value="OUTER MEMBRANE CATION EFFLUX PROTEIN"/>
    <property type="match status" value="1"/>
</dbReference>
<dbReference type="PANTHER" id="PTHR30203:SF24">
    <property type="entry name" value="BLR4935 PROTEIN"/>
    <property type="match status" value="1"/>
</dbReference>
<dbReference type="InterPro" id="IPR003423">
    <property type="entry name" value="OMP_efflux"/>
</dbReference>
<dbReference type="RefSeq" id="WP_145196698.1">
    <property type="nucleotide sequence ID" value="NZ_CP036267.1"/>
</dbReference>
<organism evidence="4 5">
    <name type="scientific">Thalassoglobus polymorphus</name>
    <dbReference type="NCBI Taxonomy" id="2527994"/>
    <lineage>
        <taxon>Bacteria</taxon>
        <taxon>Pseudomonadati</taxon>
        <taxon>Planctomycetota</taxon>
        <taxon>Planctomycetia</taxon>
        <taxon>Planctomycetales</taxon>
        <taxon>Planctomycetaceae</taxon>
        <taxon>Thalassoglobus</taxon>
    </lineage>
</organism>
<dbReference type="Proteomes" id="UP000315724">
    <property type="component" value="Chromosome"/>
</dbReference>
<dbReference type="Gene3D" id="1.20.1600.10">
    <property type="entry name" value="Outer membrane efflux proteins (OEP)"/>
    <property type="match status" value="1"/>
</dbReference>
<comment type="similarity">
    <text evidence="1">Belongs to the outer membrane factor (OMF) (TC 1.B.17) family.</text>
</comment>